<proteinExistence type="predicted"/>
<reference evidence="1 2" key="1">
    <citation type="submission" date="2014-03" db="EMBL/GenBank/DDBJ databases">
        <authorList>
            <person name="Urmite Genomes U."/>
        </authorList>
    </citation>
    <scope>NUCLEOTIDE SEQUENCE [LARGE SCALE GENOMIC DNA]</scope>
    <source>
        <strain evidence="1 2">Vm-5</strain>
    </source>
</reference>
<name>A0A024QII1_9BACI</name>
<dbReference type="EMBL" id="CCDP010000003">
    <property type="protein sequence ID" value="CDQ41771.1"/>
    <property type="molecule type" value="Genomic_DNA"/>
</dbReference>
<evidence type="ECO:0000313" key="1">
    <source>
        <dbReference type="EMBL" id="CDQ41771.1"/>
    </source>
</evidence>
<dbReference type="Proteomes" id="UP000028875">
    <property type="component" value="Unassembled WGS sequence"/>
</dbReference>
<gene>
    <name evidence="1" type="ORF">BN990_04148</name>
</gene>
<evidence type="ECO:0000313" key="2">
    <source>
        <dbReference type="Proteomes" id="UP000028875"/>
    </source>
</evidence>
<dbReference type="STRING" id="1462526.BN990_04148"/>
<comment type="caution">
    <text evidence="1">The sequence shown here is derived from an EMBL/GenBank/DDBJ whole genome shotgun (WGS) entry which is preliminary data.</text>
</comment>
<reference evidence="2" key="2">
    <citation type="submission" date="2014-05" db="EMBL/GenBank/DDBJ databases">
        <title>Draft genome sequence of Virgibacillus massiliensis Vm-5.</title>
        <authorList>
            <person name="Khelaifia S."/>
            <person name="Croce O."/>
            <person name="Lagier J.C."/>
            <person name="Raoult D."/>
        </authorList>
    </citation>
    <scope>NUCLEOTIDE SEQUENCE [LARGE SCALE GENOMIC DNA]</scope>
    <source>
        <strain evidence="2">Vm-5</strain>
    </source>
</reference>
<keyword evidence="2" id="KW-1185">Reference proteome</keyword>
<protein>
    <submittedName>
        <fullName evidence="1">Uncharacterized protein</fullName>
    </submittedName>
</protein>
<sequence>MKAGDSFQYKLHSRKFKGKVTHDDIENGYVTIYEKDHSKLYIPIKLLTTLNTSLERR</sequence>
<dbReference type="AlphaFoldDB" id="A0A024QII1"/>
<organism evidence="1 2">
    <name type="scientific">Virgibacillus massiliensis</name>
    <dbReference type="NCBI Taxonomy" id="1462526"/>
    <lineage>
        <taxon>Bacteria</taxon>
        <taxon>Bacillati</taxon>
        <taxon>Bacillota</taxon>
        <taxon>Bacilli</taxon>
        <taxon>Bacillales</taxon>
        <taxon>Bacillaceae</taxon>
        <taxon>Virgibacillus</taxon>
    </lineage>
</organism>
<accession>A0A024QII1</accession>